<dbReference type="GO" id="GO:0000160">
    <property type="term" value="P:phosphorelay signal transduction system"/>
    <property type="evidence" value="ECO:0007669"/>
    <property type="project" value="UniProtKB-KW"/>
</dbReference>
<protein>
    <submittedName>
        <fullName evidence="3">Hpt domain-containing protein</fullName>
    </submittedName>
</protein>
<evidence type="ECO:0000256" key="1">
    <source>
        <dbReference type="ARBA" id="ARBA00023012"/>
    </source>
</evidence>
<accession>A0AAW9QUJ0</accession>
<dbReference type="InterPro" id="IPR008207">
    <property type="entry name" value="Sig_transdc_His_kin_Hpt_dom"/>
</dbReference>
<reference evidence="3 4" key="1">
    <citation type="journal article" date="2016" name="Antonie Van Leeuwenhoek">
        <title>Denitratimonas tolerans gen. nov., sp. nov., a denitrifying bacterium isolated from a bioreactor for tannery wastewater treatment.</title>
        <authorList>
            <person name="Han S.I."/>
            <person name="Kim J.O."/>
            <person name="Lee Y.R."/>
            <person name="Ekpeghere K.I."/>
            <person name="Koh S.C."/>
            <person name="Whang K.S."/>
        </authorList>
    </citation>
    <scope>NUCLEOTIDE SEQUENCE [LARGE SCALE GENOMIC DNA]</scope>
    <source>
        <strain evidence="3 4">KACC 17565</strain>
    </source>
</reference>
<dbReference type="Proteomes" id="UP001364472">
    <property type="component" value="Unassembled WGS sequence"/>
</dbReference>
<gene>
    <name evidence="3" type="ORF">WB794_00410</name>
</gene>
<dbReference type="InterPro" id="IPR036641">
    <property type="entry name" value="HPT_dom_sf"/>
</dbReference>
<proteinExistence type="predicted"/>
<sequence>MSDLDQIHRDYRRSLPHKRDALRRAWEALCAENVSLEQVAQMQLLLHRLAGSAGTYGHERIAALARSLEQDWVAWKAVAEGARPPPYQVCARQAGTMAELLAAILESSDTSA</sequence>
<keyword evidence="4" id="KW-1185">Reference proteome</keyword>
<dbReference type="Pfam" id="PF01627">
    <property type="entry name" value="Hpt"/>
    <property type="match status" value="1"/>
</dbReference>
<dbReference type="GO" id="GO:0004672">
    <property type="term" value="F:protein kinase activity"/>
    <property type="evidence" value="ECO:0007669"/>
    <property type="project" value="UniProtKB-ARBA"/>
</dbReference>
<comment type="caution">
    <text evidence="3">The sequence shown here is derived from an EMBL/GenBank/DDBJ whole genome shotgun (WGS) entry which is preliminary data.</text>
</comment>
<dbReference type="SUPFAM" id="SSF47226">
    <property type="entry name" value="Histidine-containing phosphotransfer domain, HPT domain"/>
    <property type="match status" value="1"/>
</dbReference>
<evidence type="ECO:0000313" key="3">
    <source>
        <dbReference type="EMBL" id="MEJ1248145.1"/>
    </source>
</evidence>
<keyword evidence="1" id="KW-0902">Two-component regulatory system</keyword>
<organism evidence="3 4">
    <name type="scientific">Denitratimonas tolerans</name>
    <dbReference type="NCBI Taxonomy" id="1338420"/>
    <lineage>
        <taxon>Bacteria</taxon>
        <taxon>Pseudomonadati</taxon>
        <taxon>Pseudomonadota</taxon>
        <taxon>Gammaproteobacteria</taxon>
        <taxon>Lysobacterales</taxon>
        <taxon>Lysobacteraceae</taxon>
        <taxon>Denitratimonas</taxon>
    </lineage>
</organism>
<evidence type="ECO:0000313" key="4">
    <source>
        <dbReference type="Proteomes" id="UP001364472"/>
    </source>
</evidence>
<dbReference type="Gene3D" id="1.20.120.160">
    <property type="entry name" value="HPT domain"/>
    <property type="match status" value="1"/>
</dbReference>
<evidence type="ECO:0000259" key="2">
    <source>
        <dbReference type="Pfam" id="PF01627"/>
    </source>
</evidence>
<dbReference type="AlphaFoldDB" id="A0AAW9QUJ0"/>
<dbReference type="RefSeq" id="WP_337333861.1">
    <property type="nucleotide sequence ID" value="NZ_JBBDHC010000001.1"/>
</dbReference>
<name>A0AAW9QUJ0_9GAMM</name>
<dbReference type="EMBL" id="JBBDHC010000001">
    <property type="protein sequence ID" value="MEJ1248145.1"/>
    <property type="molecule type" value="Genomic_DNA"/>
</dbReference>
<feature type="domain" description="HPt" evidence="2">
    <location>
        <begin position="8"/>
        <end position="102"/>
    </location>
</feature>